<evidence type="ECO:0000313" key="3">
    <source>
        <dbReference type="Proteomes" id="UP000293360"/>
    </source>
</evidence>
<organism evidence="2 3">
    <name type="scientific">Monosporascus ibericus</name>
    <dbReference type="NCBI Taxonomy" id="155417"/>
    <lineage>
        <taxon>Eukaryota</taxon>
        <taxon>Fungi</taxon>
        <taxon>Dikarya</taxon>
        <taxon>Ascomycota</taxon>
        <taxon>Pezizomycotina</taxon>
        <taxon>Sordariomycetes</taxon>
        <taxon>Xylariomycetidae</taxon>
        <taxon>Xylariales</taxon>
        <taxon>Xylariales incertae sedis</taxon>
        <taxon>Monosporascus</taxon>
    </lineage>
</organism>
<keyword evidence="3" id="KW-1185">Reference proteome</keyword>
<name>A0A4Q4TAH4_9PEZI</name>
<dbReference type="Proteomes" id="UP000293360">
    <property type="component" value="Unassembled WGS sequence"/>
</dbReference>
<dbReference type="AlphaFoldDB" id="A0A4Q4TAH4"/>
<evidence type="ECO:0008006" key="4">
    <source>
        <dbReference type="Google" id="ProtNLM"/>
    </source>
</evidence>
<accession>A0A4Q4TAH4</accession>
<proteinExistence type="predicted"/>
<dbReference type="EMBL" id="QJNU01000318">
    <property type="protein sequence ID" value="RYP02370.1"/>
    <property type="molecule type" value="Genomic_DNA"/>
</dbReference>
<evidence type="ECO:0000313" key="2">
    <source>
        <dbReference type="EMBL" id="RYP02370.1"/>
    </source>
</evidence>
<reference evidence="2 3" key="1">
    <citation type="submission" date="2018-06" db="EMBL/GenBank/DDBJ databases">
        <title>Complete Genomes of Monosporascus.</title>
        <authorList>
            <person name="Robinson A.J."/>
            <person name="Natvig D.O."/>
        </authorList>
    </citation>
    <scope>NUCLEOTIDE SEQUENCE [LARGE SCALE GENOMIC DNA]</scope>
    <source>
        <strain evidence="2 3">CBS 110550</strain>
    </source>
</reference>
<feature type="chain" id="PRO_5020227536" description="DNase1 protein" evidence="1">
    <location>
        <begin position="21"/>
        <end position="185"/>
    </location>
</feature>
<feature type="signal peptide" evidence="1">
    <location>
        <begin position="1"/>
        <end position="20"/>
    </location>
</feature>
<gene>
    <name evidence="2" type="ORF">DL764_005819</name>
</gene>
<comment type="caution">
    <text evidence="2">The sequence shown here is derived from an EMBL/GenBank/DDBJ whole genome shotgun (WGS) entry which is preliminary data.</text>
</comment>
<sequence length="185" mass="20191">MHFASTLAAVAFSAATLVSANSMTFVNLDDTKRTVYVTPTVGHAHINPIELEGRCEVKVEFPHGWIGNAYTVSEGKENVPGMLAEVTFQGWNDLTYYDVSAIVDPTDHDGVKEMYPASQAGAEVKSSFSGCKIFPCPTAYYLPDDIQTVSTDETDLIVTVGNYGGLERREEGSTYHPRNFVLGKL</sequence>
<dbReference type="STRING" id="155417.A0A4Q4TAH4"/>
<dbReference type="OrthoDB" id="3513524at2759"/>
<keyword evidence="1" id="KW-0732">Signal</keyword>
<evidence type="ECO:0000256" key="1">
    <source>
        <dbReference type="SAM" id="SignalP"/>
    </source>
</evidence>
<protein>
    <recommendedName>
        <fullName evidence="4">DNase1 protein</fullName>
    </recommendedName>
</protein>